<evidence type="ECO:0000256" key="3">
    <source>
        <dbReference type="ARBA" id="ARBA00022525"/>
    </source>
</evidence>
<evidence type="ECO:0000256" key="4">
    <source>
        <dbReference type="ARBA" id="ARBA00022670"/>
    </source>
</evidence>
<dbReference type="Proteomes" id="UP000034753">
    <property type="component" value="Unassembled WGS sequence"/>
</dbReference>
<dbReference type="PANTHER" id="PTHR43806">
    <property type="entry name" value="PEPTIDASE S8"/>
    <property type="match status" value="1"/>
</dbReference>
<comment type="caution">
    <text evidence="12">The sequence shown here is derived from an EMBL/GenBank/DDBJ whole genome shotgun (WGS) entry which is preliminary data.</text>
</comment>
<dbReference type="Pfam" id="PF22148">
    <property type="entry name" value="Fervidolysin_NPro-like"/>
    <property type="match status" value="1"/>
</dbReference>
<dbReference type="PROSITE" id="PS51892">
    <property type="entry name" value="SUBTILASE"/>
    <property type="match status" value="1"/>
</dbReference>
<protein>
    <submittedName>
        <fullName evidence="12">Thermitase</fullName>
    </submittedName>
</protein>
<dbReference type="GO" id="GO:0005576">
    <property type="term" value="C:extracellular region"/>
    <property type="evidence" value="ECO:0007669"/>
    <property type="project" value="UniProtKB-SubCell"/>
</dbReference>
<sequence length="397" mass="42014">MLIRSFKLAIIAVLFVALFLPVTAVSAVSSPALSKRILVKFSSKPEKPAIVERIRAREISEIPRIDISVLEVKDIAEAIRSLRNEKIDFMEVDAVATTLTNDTLYSNQWALPKISWDKLDTGAGVYNPTEASTRIAVVDTGVDYNHPDLTGKVDTGQDWDFVNNDDDALDDNLHGTHVAGIAAASTNNSTGVAGVSINTSTILPVKVLNQAGSGYYSWVAAGIIYAADHGAKVINLSLGGNVKSTTLENAVNYAWGKGAVVVAAAGNSNNSSKTYPGAYSNAMAVWASDQNDNKASFSSYGGWVDIGAPGVSILSTIPLGKDTKDGNQDGYYLASGTSMATPGVAGLAGLLFSQHPDWSAQTVRSKIESTADPVSSRLFKRGNLGKGRINVFKALTQ</sequence>
<dbReference type="GO" id="GO:0004252">
    <property type="term" value="F:serine-type endopeptidase activity"/>
    <property type="evidence" value="ECO:0007669"/>
    <property type="project" value="UniProtKB-UniRule"/>
</dbReference>
<feature type="domain" description="Peptidase S8/S53" evidence="10">
    <location>
        <begin position="133"/>
        <end position="373"/>
    </location>
</feature>
<feature type="active site" description="Charge relay system" evidence="7 8">
    <location>
        <position position="174"/>
    </location>
</feature>
<evidence type="ECO:0000256" key="8">
    <source>
        <dbReference type="PROSITE-ProRule" id="PRU01240"/>
    </source>
</evidence>
<dbReference type="InterPro" id="IPR050131">
    <property type="entry name" value="Peptidase_S8_subtilisin-like"/>
</dbReference>
<dbReference type="InterPro" id="IPR034084">
    <property type="entry name" value="Thermitase-like_dom"/>
</dbReference>
<dbReference type="InterPro" id="IPR023828">
    <property type="entry name" value="Peptidase_S8_Ser-AS"/>
</dbReference>
<dbReference type="AlphaFoldDB" id="A0A0G0WG77"/>
<feature type="domain" description="Fervidolysin-like N-terminal prodomain" evidence="11">
    <location>
        <begin position="36"/>
        <end position="86"/>
    </location>
</feature>
<dbReference type="EMBL" id="LCBN01000060">
    <property type="protein sequence ID" value="KKS11930.1"/>
    <property type="molecule type" value="Genomic_DNA"/>
</dbReference>
<accession>A0A0G0WG77</accession>
<keyword evidence="5 8" id="KW-0378">Hydrolase</keyword>
<evidence type="ECO:0000256" key="1">
    <source>
        <dbReference type="ARBA" id="ARBA00004613"/>
    </source>
</evidence>
<feature type="active site" description="Charge relay system" evidence="7 8">
    <location>
        <position position="139"/>
    </location>
</feature>
<comment type="similarity">
    <text evidence="2 8 9">Belongs to the peptidase S8 family.</text>
</comment>
<evidence type="ECO:0000259" key="10">
    <source>
        <dbReference type="Pfam" id="PF00082"/>
    </source>
</evidence>
<evidence type="ECO:0000313" key="12">
    <source>
        <dbReference type="EMBL" id="KKS11930.1"/>
    </source>
</evidence>
<reference evidence="12 13" key="1">
    <citation type="journal article" date="2015" name="Nature">
        <title>rRNA introns, odd ribosomes, and small enigmatic genomes across a large radiation of phyla.</title>
        <authorList>
            <person name="Brown C.T."/>
            <person name="Hug L.A."/>
            <person name="Thomas B.C."/>
            <person name="Sharon I."/>
            <person name="Castelle C.J."/>
            <person name="Singh A."/>
            <person name="Wilkins M.J."/>
            <person name="Williams K.H."/>
            <person name="Banfield J.F."/>
        </authorList>
    </citation>
    <scope>NUCLEOTIDE SEQUENCE [LARGE SCALE GENOMIC DNA]</scope>
</reference>
<dbReference type="PANTHER" id="PTHR43806:SF11">
    <property type="entry name" value="CEREVISIN-RELATED"/>
    <property type="match status" value="1"/>
</dbReference>
<dbReference type="PRINTS" id="PR00723">
    <property type="entry name" value="SUBTILISIN"/>
</dbReference>
<feature type="active site" description="Charge relay system" evidence="7 8">
    <location>
        <position position="338"/>
    </location>
</feature>
<dbReference type="PROSITE" id="PS00138">
    <property type="entry name" value="SUBTILASE_SER"/>
    <property type="match status" value="1"/>
</dbReference>
<keyword evidence="3" id="KW-0964">Secreted</keyword>
<name>A0A0G0WG77_9BACT</name>
<dbReference type="SUPFAM" id="SSF52743">
    <property type="entry name" value="Subtilisin-like"/>
    <property type="match status" value="1"/>
</dbReference>
<dbReference type="CDD" id="cd07484">
    <property type="entry name" value="Peptidases_S8_Thermitase_like"/>
    <property type="match status" value="1"/>
</dbReference>
<evidence type="ECO:0000256" key="9">
    <source>
        <dbReference type="RuleBase" id="RU003355"/>
    </source>
</evidence>
<dbReference type="InterPro" id="IPR054399">
    <property type="entry name" value="Fervidolysin-like_N_prodom"/>
</dbReference>
<evidence type="ECO:0000313" key="13">
    <source>
        <dbReference type="Proteomes" id="UP000034753"/>
    </source>
</evidence>
<dbReference type="PROSITE" id="PS00136">
    <property type="entry name" value="SUBTILASE_ASP"/>
    <property type="match status" value="1"/>
</dbReference>
<dbReference type="InterPro" id="IPR023827">
    <property type="entry name" value="Peptidase_S8_Asp-AS"/>
</dbReference>
<dbReference type="InterPro" id="IPR000209">
    <property type="entry name" value="Peptidase_S8/S53_dom"/>
</dbReference>
<evidence type="ECO:0000259" key="11">
    <source>
        <dbReference type="Pfam" id="PF22148"/>
    </source>
</evidence>
<keyword evidence="6 8" id="KW-0720">Serine protease</keyword>
<dbReference type="InterPro" id="IPR022398">
    <property type="entry name" value="Peptidase_S8_His-AS"/>
</dbReference>
<dbReference type="Pfam" id="PF00082">
    <property type="entry name" value="Peptidase_S8"/>
    <property type="match status" value="1"/>
</dbReference>
<dbReference type="Gene3D" id="3.40.50.200">
    <property type="entry name" value="Peptidase S8/S53 domain"/>
    <property type="match status" value="1"/>
</dbReference>
<evidence type="ECO:0000256" key="7">
    <source>
        <dbReference type="PIRSR" id="PIRSR615500-1"/>
    </source>
</evidence>
<dbReference type="PROSITE" id="PS00137">
    <property type="entry name" value="SUBTILASE_HIS"/>
    <property type="match status" value="1"/>
</dbReference>
<dbReference type="InterPro" id="IPR036852">
    <property type="entry name" value="Peptidase_S8/S53_dom_sf"/>
</dbReference>
<proteinExistence type="inferred from homology"/>
<evidence type="ECO:0000256" key="5">
    <source>
        <dbReference type="ARBA" id="ARBA00022801"/>
    </source>
</evidence>
<dbReference type="InterPro" id="IPR015500">
    <property type="entry name" value="Peptidase_S8_subtilisin-rel"/>
</dbReference>
<evidence type="ECO:0000256" key="6">
    <source>
        <dbReference type="ARBA" id="ARBA00022825"/>
    </source>
</evidence>
<organism evidence="12 13">
    <name type="scientific">Candidatus Daviesbacteria bacterium GW2011_GWB1_41_5</name>
    <dbReference type="NCBI Taxonomy" id="1618429"/>
    <lineage>
        <taxon>Bacteria</taxon>
        <taxon>Candidatus Daviesiibacteriota</taxon>
    </lineage>
</organism>
<gene>
    <name evidence="12" type="ORF">UU67_C0060G0002</name>
</gene>
<dbReference type="GO" id="GO:0006508">
    <property type="term" value="P:proteolysis"/>
    <property type="evidence" value="ECO:0007669"/>
    <property type="project" value="UniProtKB-KW"/>
</dbReference>
<keyword evidence="4 8" id="KW-0645">Protease</keyword>
<evidence type="ECO:0000256" key="2">
    <source>
        <dbReference type="ARBA" id="ARBA00011073"/>
    </source>
</evidence>
<comment type="subcellular location">
    <subcellularLocation>
        <location evidence="1">Secreted</location>
    </subcellularLocation>
</comment>